<dbReference type="RefSeq" id="WP_008202130.1">
    <property type="nucleotide sequence ID" value="NZ_CM001023.1"/>
</dbReference>
<reference evidence="6 7" key="1">
    <citation type="journal article" date="2011" name="J. Bacteriol.">
        <title>Complete genome sequence of Algoriphagus sp. PR1, bacterial prey of a colony-forming choanoflagellate.</title>
        <authorList>
            <person name="Alegado R.A."/>
            <person name="Ferriera S."/>
            <person name="Nusbaum C."/>
            <person name="Young S.K."/>
            <person name="Zeng Q."/>
            <person name="Imamovic A."/>
            <person name="Fairclough S.R."/>
            <person name="King N."/>
        </authorList>
    </citation>
    <scope>NUCLEOTIDE SEQUENCE [LARGE SCALE GENOMIC DNA]</scope>
    <source>
        <strain evidence="6 7">PR1</strain>
    </source>
</reference>
<name>A3I179_9BACT</name>
<dbReference type="GO" id="GO:0016491">
    <property type="term" value="F:oxidoreductase activity"/>
    <property type="evidence" value="ECO:0007669"/>
    <property type="project" value="UniProtKB-KW"/>
</dbReference>
<dbReference type="PANTHER" id="PTHR13847">
    <property type="entry name" value="SARCOSINE DEHYDROGENASE-RELATED"/>
    <property type="match status" value="1"/>
</dbReference>
<dbReference type="PANTHER" id="PTHR13847:SF286">
    <property type="entry name" value="D-AMINO ACID DEHYDROGENASE"/>
    <property type="match status" value="1"/>
</dbReference>
<dbReference type="STRING" id="388413.ALPR1_16389"/>
<protein>
    <submittedName>
        <fullName evidence="6">FAD dependent oxidoreductase</fullName>
    </submittedName>
</protein>
<organism evidence="6 7">
    <name type="scientific">Algoriphagus machipongonensis</name>
    <dbReference type="NCBI Taxonomy" id="388413"/>
    <lineage>
        <taxon>Bacteria</taxon>
        <taxon>Pseudomonadati</taxon>
        <taxon>Bacteroidota</taxon>
        <taxon>Cytophagia</taxon>
        <taxon>Cytophagales</taxon>
        <taxon>Cyclobacteriaceae</taxon>
        <taxon>Algoriphagus</taxon>
    </lineage>
</organism>
<proteinExistence type="inferred from homology"/>
<dbReference type="EMBL" id="CM001023">
    <property type="protein sequence ID" value="EAZ80225.1"/>
    <property type="molecule type" value="Genomic_DNA"/>
</dbReference>
<comment type="cofactor">
    <cofactor evidence="1">
        <name>FAD</name>
        <dbReference type="ChEBI" id="CHEBI:57692"/>
    </cofactor>
</comment>
<dbReference type="Pfam" id="PF01266">
    <property type="entry name" value="DAO"/>
    <property type="match status" value="1"/>
</dbReference>
<evidence type="ECO:0000256" key="1">
    <source>
        <dbReference type="ARBA" id="ARBA00001974"/>
    </source>
</evidence>
<sequence>MSTKPSAIVIGAGIVGLSITRALQSKGWKVRVIERHPQAQGASVRNFGMIWPIGQTLGPAYDRALRAKEIWKEMSAKAEFFAEETGSLHLAYTDLEMKVVEEYTAAMDGVKSAKALSPTQVAALSPATKLEGLKGALWSADEMIVDPREAVLKTAKYLNSLEDVEFIWNKAISRIEGNTVYSGKKSWSADKVFVCSGADFETLYPEVFEATPITKCKLQMMRLVQQPQDWRIGPPLCAGLSFIHYKGFEVAKSLPELKSIYQEQYPELLELGIHVMVSQNGLGELTIGDSHEYGLNLDPFDQNHINQLIIDFLKTFAQFKDWSIGSSWHGIYPKMTNGAIDFVKDIDDSVTIVNGMGGAGMTLSFGLGEEVVERI</sequence>
<dbReference type="InterPro" id="IPR006076">
    <property type="entry name" value="FAD-dep_OxRdtase"/>
</dbReference>
<evidence type="ECO:0000256" key="3">
    <source>
        <dbReference type="ARBA" id="ARBA00022630"/>
    </source>
</evidence>
<evidence type="ECO:0000313" key="7">
    <source>
        <dbReference type="Proteomes" id="UP000003919"/>
    </source>
</evidence>
<gene>
    <name evidence="6" type="ORF">ALPR1_16389</name>
</gene>
<dbReference type="EMBL" id="AAXU02000001">
    <property type="protein sequence ID" value="EAZ80225.1"/>
    <property type="molecule type" value="Genomic_DNA"/>
</dbReference>
<dbReference type="AlphaFoldDB" id="A3I179"/>
<dbReference type="InterPro" id="IPR036188">
    <property type="entry name" value="FAD/NAD-bd_sf"/>
</dbReference>
<evidence type="ECO:0000313" key="6">
    <source>
        <dbReference type="EMBL" id="EAZ80225.1"/>
    </source>
</evidence>
<feature type="domain" description="FAD dependent oxidoreductase" evidence="5">
    <location>
        <begin position="7"/>
        <end position="374"/>
    </location>
</feature>
<dbReference type="SUPFAM" id="SSF51905">
    <property type="entry name" value="FAD/NAD(P)-binding domain"/>
    <property type="match status" value="1"/>
</dbReference>
<dbReference type="Gene3D" id="3.50.50.60">
    <property type="entry name" value="FAD/NAD(P)-binding domain"/>
    <property type="match status" value="1"/>
</dbReference>
<dbReference type="NCBIfam" id="TIGR03364">
    <property type="entry name" value="HpnW_proposed"/>
    <property type="match status" value="1"/>
</dbReference>
<keyword evidence="7" id="KW-1185">Reference proteome</keyword>
<evidence type="ECO:0000256" key="2">
    <source>
        <dbReference type="ARBA" id="ARBA00009410"/>
    </source>
</evidence>
<keyword evidence="3" id="KW-0285">Flavoprotein</keyword>
<dbReference type="Gene3D" id="3.30.9.10">
    <property type="entry name" value="D-Amino Acid Oxidase, subunit A, domain 2"/>
    <property type="match status" value="1"/>
</dbReference>
<dbReference type="OrthoDB" id="9799943at2"/>
<dbReference type="HOGENOM" id="CLU_060691_2_1_10"/>
<evidence type="ECO:0000256" key="4">
    <source>
        <dbReference type="ARBA" id="ARBA00023002"/>
    </source>
</evidence>
<dbReference type="GO" id="GO:0005737">
    <property type="term" value="C:cytoplasm"/>
    <property type="evidence" value="ECO:0007669"/>
    <property type="project" value="TreeGrafter"/>
</dbReference>
<comment type="caution">
    <text evidence="6">The sequence shown here is derived from an EMBL/GenBank/DDBJ whole genome shotgun (WGS) entry which is preliminary data.</text>
</comment>
<keyword evidence="4" id="KW-0560">Oxidoreductase</keyword>
<accession>A3I179</accession>
<dbReference type="Proteomes" id="UP000003919">
    <property type="component" value="Chromosome"/>
</dbReference>
<comment type="similarity">
    <text evidence="2">Belongs to the DadA oxidoreductase family.</text>
</comment>
<dbReference type="eggNOG" id="COG0665">
    <property type="taxonomic scope" value="Bacteria"/>
</dbReference>
<dbReference type="InterPro" id="IPR017741">
    <property type="entry name" value="FAD-dependent_OxRdtase_HpnW"/>
</dbReference>
<evidence type="ECO:0000259" key="5">
    <source>
        <dbReference type="Pfam" id="PF01266"/>
    </source>
</evidence>